<name>A0ABW8U1W1_9BACT</name>
<sequence length="49" mass="5252">MAIGFIGLGHFATKSRGHRCFAARLVTTLSFSRPSDLIVTTSLSPEDSV</sequence>
<dbReference type="Proteomes" id="UP001623553">
    <property type="component" value="Unassembled WGS sequence"/>
</dbReference>
<gene>
    <name evidence="1" type="ORF">AAE961_06240</name>
</gene>
<reference evidence="1 2" key="1">
    <citation type="submission" date="2024-07" db="EMBL/GenBank/DDBJ databases">
        <authorList>
            <person name="Pitt A."/>
            <person name="Hahn M.W."/>
        </authorList>
    </citation>
    <scope>NUCLEOTIDE SEQUENCE [LARGE SCALE GENOMIC DNA]</scope>
    <source>
        <strain evidence="1 2">2-BAHN-186B</strain>
    </source>
</reference>
<keyword evidence="2" id="KW-1185">Reference proteome</keyword>
<dbReference type="RefSeq" id="WP_406800286.1">
    <property type="nucleotide sequence ID" value="NZ_JBEWZF010000002.1"/>
</dbReference>
<evidence type="ECO:0000313" key="2">
    <source>
        <dbReference type="Proteomes" id="UP001623553"/>
    </source>
</evidence>
<comment type="caution">
    <text evidence="1">The sequence shown here is derived from an EMBL/GenBank/DDBJ whole genome shotgun (WGS) entry which is preliminary data.</text>
</comment>
<protein>
    <recommendedName>
        <fullName evidence="3">Gfo/Idh/MocA family oxidoreductase</fullName>
    </recommendedName>
</protein>
<accession>A0ABW8U1W1</accession>
<dbReference type="EMBL" id="JBEWZF010000002">
    <property type="protein sequence ID" value="MFL0298461.1"/>
    <property type="molecule type" value="Genomic_DNA"/>
</dbReference>
<proteinExistence type="predicted"/>
<evidence type="ECO:0008006" key="3">
    <source>
        <dbReference type="Google" id="ProtNLM"/>
    </source>
</evidence>
<evidence type="ECO:0000313" key="1">
    <source>
        <dbReference type="EMBL" id="MFL0298461.1"/>
    </source>
</evidence>
<organism evidence="1 2">
    <name type="scientific">Aquirufa novilacunae</name>
    <dbReference type="NCBI Taxonomy" id="3139305"/>
    <lineage>
        <taxon>Bacteria</taxon>
        <taxon>Pseudomonadati</taxon>
        <taxon>Bacteroidota</taxon>
        <taxon>Cytophagia</taxon>
        <taxon>Cytophagales</taxon>
        <taxon>Flectobacillaceae</taxon>
        <taxon>Aquirufa</taxon>
    </lineage>
</organism>